<organism evidence="3 4">
    <name type="scientific">Apiospora arundinis</name>
    <dbReference type="NCBI Taxonomy" id="335852"/>
    <lineage>
        <taxon>Eukaryota</taxon>
        <taxon>Fungi</taxon>
        <taxon>Dikarya</taxon>
        <taxon>Ascomycota</taxon>
        <taxon>Pezizomycotina</taxon>
        <taxon>Sordariomycetes</taxon>
        <taxon>Xylariomycetidae</taxon>
        <taxon>Amphisphaeriales</taxon>
        <taxon>Apiosporaceae</taxon>
        <taxon>Apiospora</taxon>
    </lineage>
</organism>
<dbReference type="InterPro" id="IPR002347">
    <property type="entry name" value="SDR_fam"/>
</dbReference>
<gene>
    <name evidence="3" type="ORF">PGQ11_015420</name>
</gene>
<evidence type="ECO:0000313" key="4">
    <source>
        <dbReference type="Proteomes" id="UP001390339"/>
    </source>
</evidence>
<dbReference type="Gene3D" id="3.40.50.720">
    <property type="entry name" value="NAD(P)-binding Rossmann-like Domain"/>
    <property type="match status" value="1"/>
</dbReference>
<evidence type="ECO:0000256" key="2">
    <source>
        <dbReference type="ARBA" id="ARBA00023002"/>
    </source>
</evidence>
<keyword evidence="4" id="KW-1185">Reference proteome</keyword>
<dbReference type="EMBL" id="JAPCWZ010000010">
    <property type="protein sequence ID" value="KAK8848940.1"/>
    <property type="molecule type" value="Genomic_DNA"/>
</dbReference>
<sequence length="284" mass="29727">MAPTNLLAGKTAIISGATTGIGRAIALAYIRQGCNVVVNHLDLARDATHLDSILSEAAALRVNAPPGVTIGRIDHLPGDITDPATGRKLVEYAVEKMGTGRLDICVSNAGICTFAEFLDLEPDLFSRTVRTNLDGAFYVVQAAARQMAAQYEQDLAKDPNAKPSGGSIIGVSSISALVGGGQQTHYTPTKAGVLSLMQSCAVALGKYNIRCNALLPGTIRTQLNDVDLSDPAKREYMEGRIPLGRTGAPVDMAGPAVFLACEDLSGYVTGSQLLVDGGLFVNLQ</sequence>
<dbReference type="SUPFAM" id="SSF51735">
    <property type="entry name" value="NAD(P)-binding Rossmann-fold domains"/>
    <property type="match status" value="1"/>
</dbReference>
<dbReference type="Proteomes" id="UP001390339">
    <property type="component" value="Unassembled WGS sequence"/>
</dbReference>
<accession>A0ABR2HLZ4</accession>
<dbReference type="PANTHER" id="PTHR42760">
    <property type="entry name" value="SHORT-CHAIN DEHYDROGENASES/REDUCTASES FAMILY MEMBER"/>
    <property type="match status" value="1"/>
</dbReference>
<comment type="similarity">
    <text evidence="1">Belongs to the short-chain dehydrogenases/reductases (SDR) family.</text>
</comment>
<reference evidence="3 4" key="1">
    <citation type="journal article" date="2024" name="IMA Fungus">
        <title>Apiospora arundinis, a panoply of carbohydrate-active enzymes and secondary metabolites.</title>
        <authorList>
            <person name="Sorensen T."/>
            <person name="Petersen C."/>
            <person name="Muurmann A.T."/>
            <person name="Christiansen J.V."/>
            <person name="Brundto M.L."/>
            <person name="Overgaard C.K."/>
            <person name="Boysen A.T."/>
            <person name="Wollenberg R.D."/>
            <person name="Larsen T.O."/>
            <person name="Sorensen J.L."/>
            <person name="Nielsen K.L."/>
            <person name="Sondergaard T.E."/>
        </authorList>
    </citation>
    <scope>NUCLEOTIDE SEQUENCE [LARGE SCALE GENOMIC DNA]</scope>
    <source>
        <strain evidence="3 4">AAU 773</strain>
    </source>
</reference>
<evidence type="ECO:0000256" key="1">
    <source>
        <dbReference type="ARBA" id="ARBA00006484"/>
    </source>
</evidence>
<dbReference type="PANTHER" id="PTHR42760:SF83">
    <property type="entry name" value="(3R)-3-HYDROXYACYL-COA DEHYDROGENASE"/>
    <property type="match status" value="1"/>
</dbReference>
<dbReference type="PRINTS" id="PR00080">
    <property type="entry name" value="SDRFAMILY"/>
</dbReference>
<dbReference type="CDD" id="cd05233">
    <property type="entry name" value="SDR_c"/>
    <property type="match status" value="1"/>
</dbReference>
<dbReference type="PRINTS" id="PR00081">
    <property type="entry name" value="GDHRDH"/>
</dbReference>
<proteinExistence type="inferred from homology"/>
<evidence type="ECO:0000313" key="3">
    <source>
        <dbReference type="EMBL" id="KAK8848940.1"/>
    </source>
</evidence>
<keyword evidence="2" id="KW-0560">Oxidoreductase</keyword>
<dbReference type="InterPro" id="IPR036291">
    <property type="entry name" value="NAD(P)-bd_dom_sf"/>
</dbReference>
<dbReference type="Pfam" id="PF13561">
    <property type="entry name" value="adh_short_C2"/>
    <property type="match status" value="1"/>
</dbReference>
<name>A0ABR2HLZ4_9PEZI</name>
<protein>
    <submittedName>
        <fullName evidence="3">NAD(P)-binding protein</fullName>
    </submittedName>
</protein>
<comment type="caution">
    <text evidence="3">The sequence shown here is derived from an EMBL/GenBank/DDBJ whole genome shotgun (WGS) entry which is preliminary data.</text>
</comment>